<feature type="region of interest" description="Disordered" evidence="2">
    <location>
        <begin position="1181"/>
        <end position="1203"/>
    </location>
</feature>
<protein>
    <recommendedName>
        <fullName evidence="4">Alpha-2-macroglobulin domain-containing protein</fullName>
    </recommendedName>
</protein>
<keyword evidence="3" id="KW-0732">Signal</keyword>
<gene>
    <name evidence="5" type="ORF">E4021_07980</name>
</gene>
<dbReference type="OrthoDB" id="9767116at2"/>
<dbReference type="PANTHER" id="PTHR40094">
    <property type="entry name" value="ALPHA-2-MACROGLOBULIN HOMOLOG"/>
    <property type="match status" value="1"/>
</dbReference>
<comment type="similarity">
    <text evidence="1">Belongs to the protease inhibitor I39 (alpha-2-macroglobulin) family. Bacterial alpha-2-macroglobulin subfamily.</text>
</comment>
<reference evidence="5 6" key="1">
    <citation type="submission" date="2019-04" db="EMBL/GenBank/DDBJ databases">
        <title>Lewinella litorea sp. nov., isolated from a marine sand.</title>
        <authorList>
            <person name="Yoon J.-H."/>
        </authorList>
    </citation>
    <scope>NUCLEOTIDE SEQUENCE [LARGE SCALE GENOMIC DNA]</scope>
    <source>
        <strain evidence="5 6">HSMS-39</strain>
    </source>
</reference>
<evidence type="ECO:0000256" key="1">
    <source>
        <dbReference type="ARBA" id="ARBA00010556"/>
    </source>
</evidence>
<evidence type="ECO:0000259" key="4">
    <source>
        <dbReference type="SMART" id="SM01360"/>
    </source>
</evidence>
<evidence type="ECO:0000313" key="5">
    <source>
        <dbReference type="EMBL" id="THH40658.1"/>
    </source>
</evidence>
<feature type="domain" description="Alpha-2-macroglobulin" evidence="4">
    <location>
        <begin position="1213"/>
        <end position="1303"/>
    </location>
</feature>
<evidence type="ECO:0000313" key="6">
    <source>
        <dbReference type="Proteomes" id="UP000308528"/>
    </source>
</evidence>
<dbReference type="PANTHER" id="PTHR40094:SF1">
    <property type="entry name" value="UBIQUITIN DOMAIN-CONTAINING PROTEIN"/>
    <property type="match status" value="1"/>
</dbReference>
<comment type="caution">
    <text evidence="5">The sequence shown here is derived from an EMBL/GenBank/DDBJ whole genome shotgun (WGS) entry which is preliminary data.</text>
</comment>
<dbReference type="Gene3D" id="1.50.10.20">
    <property type="match status" value="1"/>
</dbReference>
<keyword evidence="6" id="KW-1185">Reference proteome</keyword>
<dbReference type="Pfam" id="PF17973">
    <property type="entry name" value="bMG10"/>
    <property type="match status" value="1"/>
</dbReference>
<dbReference type="SMART" id="SM01360">
    <property type="entry name" value="A2M"/>
    <property type="match status" value="1"/>
</dbReference>
<dbReference type="InterPro" id="IPR051802">
    <property type="entry name" value="YfhM-like"/>
</dbReference>
<dbReference type="EMBL" id="SRSF01000002">
    <property type="protein sequence ID" value="THH40658.1"/>
    <property type="molecule type" value="Genomic_DNA"/>
</dbReference>
<dbReference type="InterPro" id="IPR001599">
    <property type="entry name" value="Macroglobln_a2"/>
</dbReference>
<dbReference type="Pfam" id="PF01835">
    <property type="entry name" value="MG2"/>
    <property type="match status" value="1"/>
</dbReference>
<feature type="signal peptide" evidence="3">
    <location>
        <begin position="1"/>
        <end position="26"/>
    </location>
</feature>
<proteinExistence type="inferred from homology"/>
<dbReference type="SUPFAM" id="SSF48239">
    <property type="entry name" value="Terpenoid cyclases/Protein prenyltransferases"/>
    <property type="match status" value="1"/>
</dbReference>
<dbReference type="Proteomes" id="UP000308528">
    <property type="component" value="Unassembled WGS sequence"/>
</dbReference>
<dbReference type="GO" id="GO:0004866">
    <property type="term" value="F:endopeptidase inhibitor activity"/>
    <property type="evidence" value="ECO:0007669"/>
    <property type="project" value="InterPro"/>
</dbReference>
<evidence type="ECO:0000256" key="2">
    <source>
        <dbReference type="SAM" id="MobiDB-lite"/>
    </source>
</evidence>
<feature type="region of interest" description="Disordered" evidence="2">
    <location>
        <begin position="418"/>
        <end position="441"/>
    </location>
</feature>
<dbReference type="InterPro" id="IPR041246">
    <property type="entry name" value="Bact_MG10"/>
</dbReference>
<organism evidence="5 6">
    <name type="scientific">Neolewinella litorea</name>
    <dbReference type="NCBI Taxonomy" id="2562452"/>
    <lineage>
        <taxon>Bacteria</taxon>
        <taxon>Pseudomonadati</taxon>
        <taxon>Bacteroidota</taxon>
        <taxon>Saprospiria</taxon>
        <taxon>Saprospirales</taxon>
        <taxon>Lewinellaceae</taxon>
        <taxon>Neolewinella</taxon>
    </lineage>
</organism>
<sequence>MNRPKPSTMQYLLILLLSLLTGSLMAQDPDDTYRRIDALIEQGKYRSALQLADELYAGTEGADHRARALDYRATLTRQLEEDGEAAAVNLLRNALRDTTAPPALATVTHLLLGEFYHRYAESNAYRLSELTTVGEGAVPDTLPLADYGLDQLLYLSQRHLYRALELARANQTPLSAIPALITGGESRRREVPTLYDLIVDRAMEVLGSSLGTVTDESIARPELALLPAEAFVEQDLSLNFNLSKGTPRKLQLYQQWIAYHLDAGGPALLHADLERMKFAHRNGAPDSLYLTALQGMYDNYPGVVERDRILVEMARVLDRDDEQLGPRPRVRALALLDRVGEADPVARVEAQQLRAGITTPVLGARALTFYPRKQHLLVGLIYRNVARVHYRVYAYDPAAGERNSYRGDERLAQVMKGRQVASGSQRLPENDDYSQHRTELDLDPLPAGGYRMVIADDDRFSARSSNFSVISFQVTDLAVVRVEGTDGAYVQVADRSTGAAIENVRVTVREQQRNGNYVQVATRQSDAKGTFTLPAADRYRSYQLILAHPATSDRLVTEEYAYNNLQAPARENFFTTLLTDRAIYRPGQTVHVYGLRYRTGTDELPVIVPGATVSVVLRDANYQEVAQREATADAYGRFSLDFALPTGGLTGDFSLQTENGNAEFRVEEYKRPRFTVELETPPAVEPGATATVTGTALTYAGPPVAEARVNYRVYLEEVRWFFSYFRGGGGGGDRELLVSGTTDTDAGGDFTFTFETRGDLNTDGFRRYRYVVEADVADATGETHQATTTVAVRGQRPAVAVTPQRETVDRGDSLQLLVTTDAADTSLELQVRIVPVTKPNAALIDREWEAPDRPVINRAAFERHHPHLAYGPVPELSEWPTTGPAVYNAAVTLAGAERRMALRADFPVGHYRIEFTYPDGTEGVPATFSVYSSAAAEMPSGVLYLLHGAPDTVSVGEPVQLQLISALDLPLVLYQWQGRTTTIPDRASGERSIRFTYTPTEADRGGLAFELGFVRLNRMHRVGRQLALPWENKEITVTYATFRDRLRPGFPEQWTLTLRNADGSPVEAAALATMYDASLDQIYAGRGWDFAPYPRFYGGAALIGGGSFGSDWGWSFTAPRSLGTDTIPALPRLRLSGDRLQEVVVTGMGRAARFRGNVEAMAMEAPEEEVLMDAEKSIVANQVSAPPPPPTPGEASEEEQDPPVNLRTNLRETAFWLPQLTAGTDGSLQISFTSPEALTAWKFRLFAHDRELRYVISEREIVTQKELMVLPNVPRFFREGDSLGLTARVSNLTDRELPVTVRLELFDPATDKALSVADFGASAGAVDLTQEATLAGQGSATVRFPLKVPEGLSEQGLLGYRITARGGDFSDGEENVVPVLTDRTLVSVTVPFYLKRNERKTVSLPLLADYDSETLRHVGYTFQVTTNPTWLALKALPYLMEYPYDGTEQVVNRYFANQLAYATVANKPVLEQVFRRWQADSTALLGELQRNESLTQALLTETPWVREAESETEQRARLAHLFDLKKLAREQEATLAKLAARQESDGAYSWFPGGPSDRYMTQYVVETLAQMRQLGVVAKSQSTTVERITQQALVYLDAQLTDDYRRLLADQDSVNVRKSYRPSALQVHHLYARAQFGAAATEAVEFFRARALDRWTDYGLYEQALIALIGKAGDSPVAPAIVESLRERALHSDEFGMYWKYPSGYQWNNLPIETHTRLLEAFRTIDPRPEELDEMRLWLLSNKRTNRWSTTKATAAAVLALLNTGVEYQVDDQTLPVEATWPGIPGDGPGTRVLALQETAEVGTGEITLRLSSEEVNRDLATVKVRNRGNDLVWGGVFWQYTERADRVESSSGGALSLERQLFRRAGDRLIPLTEDAPLKPGDRVTVRLTVRSDRDLDYVHVKDRRAATFEPVTALSGYTYQGGLGYYFAPGDLATNFFIDHLPRGTYTLEYDLFTTYAGNFSNGLGRVECMYAPEFGGNSEGGRVLVW</sequence>
<dbReference type="Pfam" id="PF00207">
    <property type="entry name" value="A2M"/>
    <property type="match status" value="1"/>
</dbReference>
<dbReference type="InterPro" id="IPR002890">
    <property type="entry name" value="MG2"/>
</dbReference>
<feature type="chain" id="PRO_5020774799" description="Alpha-2-macroglobulin domain-containing protein" evidence="3">
    <location>
        <begin position="27"/>
        <end position="1989"/>
    </location>
</feature>
<name>A0A4S4NQP4_9BACT</name>
<dbReference type="Gene3D" id="2.60.40.1930">
    <property type="match status" value="1"/>
</dbReference>
<accession>A0A4S4NQP4</accession>
<dbReference type="InterPro" id="IPR008930">
    <property type="entry name" value="Terpenoid_cyclase/PrenylTrfase"/>
</dbReference>
<evidence type="ECO:0000256" key="3">
    <source>
        <dbReference type="SAM" id="SignalP"/>
    </source>
</evidence>